<sequence length="191" mass="21513">MSFLFLAFTLLIQNGYSQEIPSKEWQIKTAIMAVPSDYKDGAKVYGYDSDGKFITLREGSNDYIALAHDPSKEKFSTAAYHKELEPFMARGRALKAEGKEFQEIFDIRENEVKSGKLKMPDKTTLCVLTGTINKETKEIENPYVRYVFYIPFATGESTGLPTTPTPPGHAWLMNPGTHRAHIMITPPKKKG</sequence>
<evidence type="ECO:0000313" key="2">
    <source>
        <dbReference type="Proteomes" id="UP000321456"/>
    </source>
</evidence>
<organism evidence="1 2">
    <name type="scientific">Flagellimonas hymeniacidonis</name>
    <dbReference type="NCBI Taxonomy" id="2603628"/>
    <lineage>
        <taxon>Bacteria</taxon>
        <taxon>Pseudomonadati</taxon>
        <taxon>Bacteroidota</taxon>
        <taxon>Flavobacteriia</taxon>
        <taxon>Flavobacteriales</taxon>
        <taxon>Flavobacteriaceae</taxon>
        <taxon>Flagellimonas</taxon>
    </lineage>
</organism>
<proteinExistence type="predicted"/>
<dbReference type="AlphaFoldDB" id="A0A5C8V5H6"/>
<accession>A0A5C8V5H6</accession>
<evidence type="ECO:0000313" key="1">
    <source>
        <dbReference type="EMBL" id="TXN36305.1"/>
    </source>
</evidence>
<dbReference type="EMBL" id="VRUR01000002">
    <property type="protein sequence ID" value="TXN36305.1"/>
    <property type="molecule type" value="Genomic_DNA"/>
</dbReference>
<comment type="caution">
    <text evidence="1">The sequence shown here is derived from an EMBL/GenBank/DDBJ whole genome shotgun (WGS) entry which is preliminary data.</text>
</comment>
<gene>
    <name evidence="1" type="ORF">FVB32_14820</name>
</gene>
<reference evidence="1 2" key="1">
    <citation type="submission" date="2019-08" db="EMBL/GenBank/DDBJ databases">
        <title>Professor.</title>
        <authorList>
            <person name="Park J.S."/>
        </authorList>
    </citation>
    <scope>NUCLEOTIDE SEQUENCE [LARGE SCALE GENOMIC DNA]</scope>
    <source>
        <strain evidence="1 2">176CP5-101</strain>
    </source>
</reference>
<dbReference type="Proteomes" id="UP000321456">
    <property type="component" value="Unassembled WGS sequence"/>
</dbReference>
<protein>
    <submittedName>
        <fullName evidence="1">Uncharacterized protein</fullName>
    </submittedName>
</protein>
<keyword evidence="2" id="KW-1185">Reference proteome</keyword>
<name>A0A5C8V5H6_9FLAO</name>